<dbReference type="AlphaFoldDB" id="A0AAV5GUK0"/>
<evidence type="ECO:0000256" key="3">
    <source>
        <dbReference type="ARBA" id="ARBA00022694"/>
    </source>
</evidence>
<organism evidence="5 6">
    <name type="scientific">Rhodotorula paludigena</name>
    <dbReference type="NCBI Taxonomy" id="86838"/>
    <lineage>
        <taxon>Eukaryota</taxon>
        <taxon>Fungi</taxon>
        <taxon>Dikarya</taxon>
        <taxon>Basidiomycota</taxon>
        <taxon>Pucciniomycotina</taxon>
        <taxon>Microbotryomycetes</taxon>
        <taxon>Sporidiobolales</taxon>
        <taxon>Sporidiobolaceae</taxon>
        <taxon>Rhodotorula</taxon>
    </lineage>
</organism>
<comment type="caution">
    <text evidence="5">The sequence shown here is derived from an EMBL/GenBank/DDBJ whole genome shotgun (WGS) entry which is preliminary data.</text>
</comment>
<dbReference type="InterPro" id="IPR002738">
    <property type="entry name" value="RNase_P_p30"/>
</dbReference>
<reference evidence="5 6" key="1">
    <citation type="submission" date="2021-12" db="EMBL/GenBank/DDBJ databases">
        <title>High titer production of polyol ester of fatty acids by Rhodotorula paludigena BS15 towards product separation-free biomass refinery.</title>
        <authorList>
            <person name="Mano J."/>
            <person name="Ono H."/>
            <person name="Tanaka T."/>
            <person name="Naito K."/>
            <person name="Sushida H."/>
            <person name="Ike M."/>
            <person name="Tokuyasu K."/>
            <person name="Kitaoka M."/>
        </authorList>
    </citation>
    <scope>NUCLEOTIDE SEQUENCE [LARGE SCALE GENOMIC DNA]</scope>
    <source>
        <strain evidence="5 6">BS15</strain>
    </source>
</reference>
<feature type="compositionally biased region" description="Low complexity" evidence="4">
    <location>
        <begin position="360"/>
        <end position="371"/>
    </location>
</feature>
<keyword evidence="6" id="KW-1185">Reference proteome</keyword>
<dbReference type="GO" id="GO:0005655">
    <property type="term" value="C:nucleolar ribonuclease P complex"/>
    <property type="evidence" value="ECO:0007669"/>
    <property type="project" value="TreeGrafter"/>
</dbReference>
<feature type="region of interest" description="Disordered" evidence="4">
    <location>
        <begin position="324"/>
        <end position="385"/>
    </location>
</feature>
<evidence type="ECO:0000313" key="5">
    <source>
        <dbReference type="EMBL" id="GJN93180.1"/>
    </source>
</evidence>
<comment type="similarity">
    <text evidence="2">Belongs to the eukaryotic/archaeal RNase P protein component 3 family.</text>
</comment>
<dbReference type="SUPFAM" id="SSF89550">
    <property type="entry name" value="PHP domain-like"/>
    <property type="match status" value="1"/>
</dbReference>
<dbReference type="PANTHER" id="PTHR13031">
    <property type="entry name" value="RIBONUCLEASE P SUBUNIT P30"/>
    <property type="match status" value="1"/>
</dbReference>
<name>A0AAV5GUK0_9BASI</name>
<sequence length="385" mass="40843">MHGYLDSIAVPLHLPSSVYSALPSAAPNKGKGKAKDQPATPTQLYDVVQSWTTQERDDMQRKVAMASLLGYSTVLLTLSIPATLDPSLLSFPTPLFPQLDPRTAPPGTEGLVMQLWRINVEQFGDDAVKGAGQKGWYGFANSTAPLFPPQTTLLSVSPTTLTAFSHVALSLSPPSPFSPTLVTLDPSLSPRLPFPLKRGLISSLSRAGVAFELVLRGVTRLDDPADQPGDAGRRRRNWIAGAREVVRATEGRGVVVSSGAVRAGEMRAPEDLINLCSLIGMPPSQAKDALTVNPQRAVMRGLSLRQTYRGVLSNPTLLTSSVDADVQASSDGPAPLARATSEGAASANRKRPVSEREEVSAAVAGGPAAVRAGEKESQRSKKRSR</sequence>
<dbReference type="EMBL" id="BQKY01000013">
    <property type="protein sequence ID" value="GJN93180.1"/>
    <property type="molecule type" value="Genomic_DNA"/>
</dbReference>
<evidence type="ECO:0000256" key="4">
    <source>
        <dbReference type="SAM" id="MobiDB-lite"/>
    </source>
</evidence>
<dbReference type="GO" id="GO:0008033">
    <property type="term" value="P:tRNA processing"/>
    <property type="evidence" value="ECO:0007669"/>
    <property type="project" value="UniProtKB-KW"/>
</dbReference>
<dbReference type="GO" id="GO:0003723">
    <property type="term" value="F:RNA binding"/>
    <property type="evidence" value="ECO:0007669"/>
    <property type="project" value="TreeGrafter"/>
</dbReference>
<evidence type="ECO:0008006" key="7">
    <source>
        <dbReference type="Google" id="ProtNLM"/>
    </source>
</evidence>
<evidence type="ECO:0000256" key="1">
    <source>
        <dbReference type="ARBA" id="ARBA00004123"/>
    </source>
</evidence>
<accession>A0AAV5GUK0</accession>
<dbReference type="Gene3D" id="3.20.20.140">
    <property type="entry name" value="Metal-dependent hydrolases"/>
    <property type="match status" value="1"/>
</dbReference>
<dbReference type="Proteomes" id="UP001342314">
    <property type="component" value="Unassembled WGS sequence"/>
</dbReference>
<comment type="subcellular location">
    <subcellularLocation>
        <location evidence="1">Nucleus</location>
    </subcellularLocation>
</comment>
<dbReference type="Pfam" id="PF01876">
    <property type="entry name" value="RNase_P_p30"/>
    <property type="match status" value="1"/>
</dbReference>
<protein>
    <recommendedName>
        <fullName evidence="7">RNase P subunit p30-domain-containing protein</fullName>
    </recommendedName>
</protein>
<evidence type="ECO:0000256" key="2">
    <source>
        <dbReference type="ARBA" id="ARBA00007331"/>
    </source>
</evidence>
<proteinExistence type="inferred from homology"/>
<evidence type="ECO:0000313" key="6">
    <source>
        <dbReference type="Proteomes" id="UP001342314"/>
    </source>
</evidence>
<dbReference type="InterPro" id="IPR016195">
    <property type="entry name" value="Pol/histidinol_Pase-like"/>
</dbReference>
<keyword evidence="3" id="KW-0819">tRNA processing</keyword>
<gene>
    <name evidence="5" type="ORF">Rhopal_006227-T1</name>
</gene>
<dbReference type="PANTHER" id="PTHR13031:SF0">
    <property type="entry name" value="RIBONUCLEASE P PROTEIN SUBUNIT P30"/>
    <property type="match status" value="1"/>
</dbReference>